<name>A0A1G6SEZ5_9ACTN</name>
<evidence type="ECO:0000259" key="1">
    <source>
        <dbReference type="Pfam" id="PF00117"/>
    </source>
</evidence>
<dbReference type="GO" id="GO:0005829">
    <property type="term" value="C:cytosol"/>
    <property type="evidence" value="ECO:0007669"/>
    <property type="project" value="TreeGrafter"/>
</dbReference>
<accession>A0A1G6SEZ5</accession>
<dbReference type="STRING" id="1190417.SAMN05660690_3580"/>
<keyword evidence="2" id="KW-0808">Transferase</keyword>
<dbReference type="PANTHER" id="PTHR42695">
    <property type="entry name" value="GLUTAMINE AMIDOTRANSFERASE YLR126C-RELATED"/>
    <property type="match status" value="1"/>
</dbReference>
<dbReference type="Gene3D" id="3.40.50.880">
    <property type="match status" value="1"/>
</dbReference>
<keyword evidence="3" id="KW-1185">Reference proteome</keyword>
<dbReference type="PROSITE" id="PS51273">
    <property type="entry name" value="GATASE_TYPE_1"/>
    <property type="match status" value="1"/>
</dbReference>
<dbReference type="PANTHER" id="PTHR42695:SF5">
    <property type="entry name" value="GLUTAMINE AMIDOTRANSFERASE YLR126C-RELATED"/>
    <property type="match status" value="1"/>
</dbReference>
<evidence type="ECO:0000313" key="2">
    <source>
        <dbReference type="EMBL" id="SDD15449.1"/>
    </source>
</evidence>
<feature type="domain" description="Glutamine amidotransferase" evidence="1">
    <location>
        <begin position="47"/>
        <end position="188"/>
    </location>
</feature>
<keyword evidence="2" id="KW-0315">Glutamine amidotransferase</keyword>
<dbReference type="InterPro" id="IPR044992">
    <property type="entry name" value="ChyE-like"/>
</dbReference>
<evidence type="ECO:0000313" key="3">
    <source>
        <dbReference type="Proteomes" id="UP000199416"/>
    </source>
</evidence>
<dbReference type="Proteomes" id="UP000199416">
    <property type="component" value="Unassembled WGS sequence"/>
</dbReference>
<organism evidence="2 3">
    <name type="scientific">Geodermatophilus telluris</name>
    <dbReference type="NCBI Taxonomy" id="1190417"/>
    <lineage>
        <taxon>Bacteria</taxon>
        <taxon>Bacillati</taxon>
        <taxon>Actinomycetota</taxon>
        <taxon>Actinomycetes</taxon>
        <taxon>Geodermatophilales</taxon>
        <taxon>Geodermatophilaceae</taxon>
        <taxon>Geodermatophilus</taxon>
    </lineage>
</organism>
<dbReference type="CDD" id="cd01741">
    <property type="entry name" value="GATase1_1"/>
    <property type="match status" value="1"/>
</dbReference>
<dbReference type="OrthoDB" id="5196541at2"/>
<dbReference type="GO" id="GO:0016740">
    <property type="term" value="F:transferase activity"/>
    <property type="evidence" value="ECO:0007669"/>
    <property type="project" value="UniProtKB-KW"/>
</dbReference>
<reference evidence="3" key="1">
    <citation type="submission" date="2016-10" db="EMBL/GenBank/DDBJ databases">
        <authorList>
            <person name="Varghese N."/>
            <person name="Submissions S."/>
        </authorList>
    </citation>
    <scope>NUCLEOTIDE SEQUENCE [LARGE SCALE GENOMIC DNA]</scope>
    <source>
        <strain evidence="3">DSM 45421</strain>
    </source>
</reference>
<dbReference type="InterPro" id="IPR029062">
    <property type="entry name" value="Class_I_gatase-like"/>
</dbReference>
<dbReference type="Pfam" id="PF00117">
    <property type="entry name" value="GATase"/>
    <property type="match status" value="1"/>
</dbReference>
<dbReference type="RefSeq" id="WP_091367306.1">
    <property type="nucleotide sequence ID" value="NZ_FMZF01000005.1"/>
</dbReference>
<dbReference type="InterPro" id="IPR017926">
    <property type="entry name" value="GATASE"/>
</dbReference>
<proteinExistence type="predicted"/>
<dbReference type="SUPFAM" id="SSF52317">
    <property type="entry name" value="Class I glutamine amidotransferase-like"/>
    <property type="match status" value="1"/>
</dbReference>
<dbReference type="AlphaFoldDB" id="A0A1G6SEZ5"/>
<gene>
    <name evidence="2" type="ORF">SAMN05660690_3580</name>
</gene>
<sequence length="246" mass="25697">MPDTAARLLVVVPSDTAPTARLGEWLRDAGLELDERRLDAGDPLPADLSGHDGLLVMGGPQSSVDDDATSGLGPVRDLLARALADRVPALGICLGAQLLAQAGGGRVRVGADGPEVGATLVAKRDAAEHDPLFGPVPLSPDVVQWHHDEISELPAGATLLAGSPRYAHQAFRVGRACYGLQFHVETTPEIVREWADGDPVGVASTGLDAPTVAERAAVVHPDLEEVWAPFAARFADLVRAVSSSRV</sequence>
<dbReference type="EMBL" id="FMZF01000005">
    <property type="protein sequence ID" value="SDD15449.1"/>
    <property type="molecule type" value="Genomic_DNA"/>
</dbReference>
<protein>
    <submittedName>
        <fullName evidence="2">GMP synthase-Glutamine amidotransferase</fullName>
    </submittedName>
</protein>